<keyword evidence="7" id="KW-1185">Reference proteome</keyword>
<proteinExistence type="predicted"/>
<feature type="region of interest" description="Disordered" evidence="3">
    <location>
        <begin position="172"/>
        <end position="197"/>
    </location>
</feature>
<keyword evidence="1" id="KW-0479">Metal-binding</keyword>
<organism evidence="6 7">
    <name type="scientific">Thermomonas aquatica</name>
    <dbReference type="NCBI Taxonomy" id="2202149"/>
    <lineage>
        <taxon>Bacteria</taxon>
        <taxon>Pseudomonadati</taxon>
        <taxon>Pseudomonadota</taxon>
        <taxon>Gammaproteobacteria</taxon>
        <taxon>Lysobacterales</taxon>
        <taxon>Lysobacteraceae</taxon>
        <taxon>Thermomonas</taxon>
    </lineage>
</organism>
<dbReference type="InterPro" id="IPR011992">
    <property type="entry name" value="EF-hand-dom_pair"/>
</dbReference>
<dbReference type="Gene3D" id="1.10.238.10">
    <property type="entry name" value="EF-hand"/>
    <property type="match status" value="2"/>
</dbReference>
<evidence type="ECO:0000256" key="2">
    <source>
        <dbReference type="ARBA" id="ARBA00022737"/>
    </source>
</evidence>
<keyword evidence="2" id="KW-0677">Repeat</keyword>
<dbReference type="AlphaFoldDB" id="A0A5B7ZVZ9"/>
<dbReference type="InterPro" id="IPR018247">
    <property type="entry name" value="EF_Hand_1_Ca_BS"/>
</dbReference>
<evidence type="ECO:0000313" key="6">
    <source>
        <dbReference type="EMBL" id="QDA58012.1"/>
    </source>
</evidence>
<dbReference type="OrthoDB" id="6089795at2"/>
<evidence type="ECO:0000256" key="3">
    <source>
        <dbReference type="SAM" id="MobiDB-lite"/>
    </source>
</evidence>
<dbReference type="KEGG" id="thes:FHQ07_12180"/>
<reference evidence="6 7" key="1">
    <citation type="submission" date="2019-06" db="EMBL/GenBank/DDBJ databases">
        <title>Thermomonas aquatica sp. nov., isolated from an industrial wastewater treatment plant.</title>
        <authorList>
            <person name="Jeon J.H."/>
            <person name="Park D.-S."/>
        </authorList>
    </citation>
    <scope>NUCLEOTIDE SEQUENCE [LARGE SCALE GENOMIC DNA]</scope>
    <source>
        <strain evidence="6 7">SY21</strain>
    </source>
</reference>
<dbReference type="PROSITE" id="PS51257">
    <property type="entry name" value="PROKAR_LIPOPROTEIN"/>
    <property type="match status" value="1"/>
</dbReference>
<feature type="signal peptide" evidence="4">
    <location>
        <begin position="1"/>
        <end position="25"/>
    </location>
</feature>
<keyword evidence="4" id="KW-0732">Signal</keyword>
<protein>
    <submittedName>
        <fullName evidence="6">EF-hand domain-containing protein</fullName>
    </submittedName>
</protein>
<dbReference type="Pfam" id="PF13202">
    <property type="entry name" value="EF-hand_5"/>
    <property type="match status" value="5"/>
</dbReference>
<dbReference type="InterPro" id="IPR002048">
    <property type="entry name" value="EF_hand_dom"/>
</dbReference>
<dbReference type="GO" id="GO:0005509">
    <property type="term" value="F:calcium ion binding"/>
    <property type="evidence" value="ECO:0007669"/>
    <property type="project" value="InterPro"/>
</dbReference>
<evidence type="ECO:0000256" key="4">
    <source>
        <dbReference type="SAM" id="SignalP"/>
    </source>
</evidence>
<feature type="chain" id="PRO_5022787983" evidence="4">
    <location>
        <begin position="26"/>
        <end position="197"/>
    </location>
</feature>
<evidence type="ECO:0000259" key="5">
    <source>
        <dbReference type="PROSITE" id="PS50222"/>
    </source>
</evidence>
<dbReference type="SUPFAM" id="SSF47473">
    <property type="entry name" value="EF-hand"/>
    <property type="match status" value="1"/>
</dbReference>
<feature type="compositionally biased region" description="Pro residues" evidence="3">
    <location>
        <begin position="187"/>
        <end position="197"/>
    </location>
</feature>
<dbReference type="Proteomes" id="UP000308149">
    <property type="component" value="Chromosome"/>
</dbReference>
<evidence type="ECO:0000256" key="1">
    <source>
        <dbReference type="ARBA" id="ARBA00022723"/>
    </source>
</evidence>
<name>A0A5B7ZVZ9_9GAMM</name>
<dbReference type="SMART" id="SM00054">
    <property type="entry name" value="EFh"/>
    <property type="match status" value="3"/>
</dbReference>
<feature type="domain" description="EF-hand" evidence="5">
    <location>
        <begin position="112"/>
        <end position="147"/>
    </location>
</feature>
<accession>A0A5B7ZVZ9</accession>
<dbReference type="PROSITE" id="PS00018">
    <property type="entry name" value="EF_HAND_1"/>
    <property type="match status" value="2"/>
</dbReference>
<dbReference type="EMBL" id="CP040871">
    <property type="protein sequence ID" value="QDA58012.1"/>
    <property type="molecule type" value="Genomic_DNA"/>
</dbReference>
<dbReference type="RefSeq" id="WP_139717069.1">
    <property type="nucleotide sequence ID" value="NZ_CP040871.1"/>
</dbReference>
<dbReference type="PROSITE" id="PS50222">
    <property type="entry name" value="EF_HAND_2"/>
    <property type="match status" value="2"/>
</dbReference>
<feature type="domain" description="EF-hand" evidence="5">
    <location>
        <begin position="148"/>
        <end position="175"/>
    </location>
</feature>
<evidence type="ECO:0000313" key="7">
    <source>
        <dbReference type="Proteomes" id="UP000308149"/>
    </source>
</evidence>
<dbReference type="PANTHER" id="PTHR10827:SF98">
    <property type="entry name" value="45 KDA CALCIUM-BINDING PROTEIN"/>
    <property type="match status" value="1"/>
</dbReference>
<dbReference type="PANTHER" id="PTHR10827">
    <property type="entry name" value="RETICULOCALBIN"/>
    <property type="match status" value="1"/>
</dbReference>
<gene>
    <name evidence="6" type="ORF">FHQ07_12180</name>
</gene>
<sequence>MKKLHVSGVLAVAVTIALASAAACAQTAAPAAGKPRIQLDANKDGAIDRAEAAKAPMLAQKFDQLDKNRDGKLSADERRHMRGMRHRGGGRGGMRAADTDHDGRISRAEAQAAQARAGERFDQMDFNKDGYIDRADMQARVAQRRGECFAKADADGNGQLSRAEFDRMGEACGRMHGGAGKRLPRNNPNPGPFPPKR</sequence>